<dbReference type="AlphaFoldDB" id="A0A2G8LGC4"/>
<evidence type="ECO:0000256" key="14">
    <source>
        <dbReference type="ARBA" id="ARBA00023065"/>
    </source>
</evidence>
<dbReference type="FunFam" id="1.20.1420.30:FF:000009">
    <property type="entry name" value="sodium/potassium/calcium exchanger 5 isoform X2"/>
    <property type="match status" value="1"/>
</dbReference>
<evidence type="ECO:0000256" key="9">
    <source>
        <dbReference type="ARBA" id="ARBA00022837"/>
    </source>
</evidence>
<accession>A0A2G8LGC4</accession>
<evidence type="ECO:0000256" key="2">
    <source>
        <dbReference type="ARBA" id="ARBA00005364"/>
    </source>
</evidence>
<proteinExistence type="inferred from homology"/>
<keyword evidence="14" id="KW-0406">Ion transport</keyword>
<dbReference type="InterPro" id="IPR044880">
    <property type="entry name" value="NCX_ion-bd_dom_sf"/>
</dbReference>
<dbReference type="Pfam" id="PF01699">
    <property type="entry name" value="Na_Ca_ex"/>
    <property type="match status" value="1"/>
</dbReference>
<keyword evidence="13" id="KW-0915">Sodium</keyword>
<dbReference type="GO" id="GO:0005886">
    <property type="term" value="C:plasma membrane"/>
    <property type="evidence" value="ECO:0007669"/>
    <property type="project" value="TreeGrafter"/>
</dbReference>
<feature type="transmembrane region" description="Helical" evidence="18">
    <location>
        <begin position="123"/>
        <end position="142"/>
    </location>
</feature>
<evidence type="ECO:0000256" key="13">
    <source>
        <dbReference type="ARBA" id="ARBA00023053"/>
    </source>
</evidence>
<dbReference type="EMBL" id="MRZV01000087">
    <property type="protein sequence ID" value="PIK59304.1"/>
    <property type="molecule type" value="Genomic_DNA"/>
</dbReference>
<feature type="domain" description="Sodium/calcium exchanger membrane region" evidence="19">
    <location>
        <begin position="155"/>
        <end position="277"/>
    </location>
</feature>
<keyword evidence="8" id="KW-0732">Signal</keyword>
<keyword evidence="4" id="KW-0050">Antiport</keyword>
<organism evidence="20 21">
    <name type="scientific">Stichopus japonicus</name>
    <name type="common">Sea cucumber</name>
    <dbReference type="NCBI Taxonomy" id="307972"/>
    <lineage>
        <taxon>Eukaryota</taxon>
        <taxon>Metazoa</taxon>
        <taxon>Echinodermata</taxon>
        <taxon>Eleutherozoa</taxon>
        <taxon>Echinozoa</taxon>
        <taxon>Holothuroidea</taxon>
        <taxon>Aspidochirotacea</taxon>
        <taxon>Aspidochirotida</taxon>
        <taxon>Stichopodidae</taxon>
        <taxon>Apostichopus</taxon>
    </lineage>
</organism>
<protein>
    <submittedName>
        <fullName evidence="20">Putative sodium/potassium/calcium exchanger 3-like</fullName>
    </submittedName>
</protein>
<dbReference type="InterPro" id="IPR004837">
    <property type="entry name" value="NaCa_Exmemb"/>
</dbReference>
<keyword evidence="3" id="KW-0813">Transport</keyword>
<evidence type="ECO:0000256" key="5">
    <source>
        <dbReference type="ARBA" id="ARBA00022538"/>
    </source>
</evidence>
<dbReference type="Gene3D" id="1.20.1420.30">
    <property type="entry name" value="NCX, central ion-binding region"/>
    <property type="match status" value="1"/>
</dbReference>
<comment type="caution">
    <text evidence="20">The sequence shown here is derived from an EMBL/GenBank/DDBJ whole genome shotgun (WGS) entry which is preliminary data.</text>
</comment>
<evidence type="ECO:0000256" key="3">
    <source>
        <dbReference type="ARBA" id="ARBA00022448"/>
    </source>
</evidence>
<dbReference type="GO" id="GO:0015293">
    <property type="term" value="F:symporter activity"/>
    <property type="evidence" value="ECO:0007669"/>
    <property type="project" value="UniProtKB-KW"/>
</dbReference>
<dbReference type="GO" id="GO:0006874">
    <property type="term" value="P:intracellular calcium ion homeostasis"/>
    <property type="evidence" value="ECO:0007669"/>
    <property type="project" value="TreeGrafter"/>
</dbReference>
<keyword evidence="10" id="KW-0769">Symport</keyword>
<evidence type="ECO:0000256" key="6">
    <source>
        <dbReference type="ARBA" id="ARBA00022568"/>
    </source>
</evidence>
<feature type="region of interest" description="Disordered" evidence="17">
    <location>
        <begin position="94"/>
        <end position="117"/>
    </location>
</feature>
<name>A0A2G8LGC4_STIJA</name>
<evidence type="ECO:0000313" key="20">
    <source>
        <dbReference type="EMBL" id="PIK59304.1"/>
    </source>
</evidence>
<dbReference type="GO" id="GO:0008273">
    <property type="term" value="F:calcium, potassium:sodium antiporter activity"/>
    <property type="evidence" value="ECO:0007669"/>
    <property type="project" value="TreeGrafter"/>
</dbReference>
<keyword evidence="9" id="KW-0106">Calcium</keyword>
<dbReference type="InterPro" id="IPR004481">
    <property type="entry name" value="K/Na/Ca-exchanger"/>
</dbReference>
<reference evidence="20 21" key="1">
    <citation type="journal article" date="2017" name="PLoS Biol.">
        <title>The sea cucumber genome provides insights into morphological evolution and visceral regeneration.</title>
        <authorList>
            <person name="Zhang X."/>
            <person name="Sun L."/>
            <person name="Yuan J."/>
            <person name="Sun Y."/>
            <person name="Gao Y."/>
            <person name="Zhang L."/>
            <person name="Li S."/>
            <person name="Dai H."/>
            <person name="Hamel J.F."/>
            <person name="Liu C."/>
            <person name="Yu Y."/>
            <person name="Liu S."/>
            <person name="Lin W."/>
            <person name="Guo K."/>
            <person name="Jin S."/>
            <person name="Xu P."/>
            <person name="Storey K.B."/>
            <person name="Huan P."/>
            <person name="Zhang T."/>
            <person name="Zhou Y."/>
            <person name="Zhang J."/>
            <person name="Lin C."/>
            <person name="Li X."/>
            <person name="Xing L."/>
            <person name="Huo D."/>
            <person name="Sun M."/>
            <person name="Wang L."/>
            <person name="Mercier A."/>
            <person name="Li F."/>
            <person name="Yang H."/>
            <person name="Xiang J."/>
        </authorList>
    </citation>
    <scope>NUCLEOTIDE SEQUENCE [LARGE SCALE GENOMIC DNA]</scope>
    <source>
        <strain evidence="20">Shaxun</strain>
        <tissue evidence="20">Muscle</tissue>
    </source>
</reference>
<feature type="transmembrane region" description="Helical" evidence="18">
    <location>
        <begin position="262"/>
        <end position="282"/>
    </location>
</feature>
<feature type="transmembrane region" description="Helical" evidence="18">
    <location>
        <begin position="224"/>
        <end position="242"/>
    </location>
</feature>
<comment type="subcellular location">
    <subcellularLocation>
        <location evidence="1">Membrane</location>
        <topology evidence="1">Multi-pass membrane protein</topology>
    </subcellularLocation>
</comment>
<evidence type="ECO:0000256" key="8">
    <source>
        <dbReference type="ARBA" id="ARBA00022729"/>
    </source>
</evidence>
<evidence type="ECO:0000256" key="12">
    <source>
        <dbReference type="ARBA" id="ARBA00022989"/>
    </source>
</evidence>
<keyword evidence="15 18" id="KW-0472">Membrane</keyword>
<evidence type="ECO:0000256" key="18">
    <source>
        <dbReference type="SAM" id="Phobius"/>
    </source>
</evidence>
<sequence length="291" mass="32673">MCYLISVAALVGVMEDSLIKWYESLILLVLYVAYIILMFNNHRIEGFFRQRIVNFAATSSETSPLLDNKDNIHTPTSGYTSEMENIDSDAEVTIRPPTDRHTVQDEEDEGPPPSPFHVPRDSWTSLLIWILYLPSQAIFYFTIPNCKRKSWTSWYPLTFLMSLLWIGLSSYVLVWMANNVGIAFRIPDVVLGYTVLAIGNSVPDALASVLVARNGFGDMAISNSIGSNIFDILLCLGLPWFLQTTVVHLGTNSFGSVVNIYNTGSLYIALMLFGNCVHIIVFTKDHSFPIR</sequence>
<keyword evidence="16" id="KW-0739">Sodium transport</keyword>
<evidence type="ECO:0000313" key="21">
    <source>
        <dbReference type="Proteomes" id="UP000230750"/>
    </source>
</evidence>
<dbReference type="GO" id="GO:0005262">
    <property type="term" value="F:calcium channel activity"/>
    <property type="evidence" value="ECO:0007669"/>
    <property type="project" value="TreeGrafter"/>
</dbReference>
<dbReference type="STRING" id="307972.A0A2G8LGC4"/>
<evidence type="ECO:0000256" key="7">
    <source>
        <dbReference type="ARBA" id="ARBA00022692"/>
    </source>
</evidence>
<dbReference type="Proteomes" id="UP000230750">
    <property type="component" value="Unassembled WGS sequence"/>
</dbReference>
<evidence type="ECO:0000256" key="4">
    <source>
        <dbReference type="ARBA" id="ARBA00022449"/>
    </source>
</evidence>
<feature type="transmembrane region" description="Helical" evidence="18">
    <location>
        <begin position="189"/>
        <end position="212"/>
    </location>
</feature>
<keyword evidence="6" id="KW-0109">Calcium transport</keyword>
<gene>
    <name evidence="20" type="ORF">BSL78_03814</name>
</gene>
<comment type="similarity">
    <text evidence="2">Belongs to the Ca(2+):cation antiporter (CaCA) (TC 2.A.19) family. SLC24A subfamily.</text>
</comment>
<dbReference type="PANTHER" id="PTHR10846">
    <property type="entry name" value="SODIUM/POTASSIUM/CALCIUM EXCHANGER"/>
    <property type="match status" value="1"/>
</dbReference>
<keyword evidence="12 18" id="KW-1133">Transmembrane helix</keyword>
<evidence type="ECO:0000256" key="1">
    <source>
        <dbReference type="ARBA" id="ARBA00004141"/>
    </source>
</evidence>
<evidence type="ECO:0000256" key="17">
    <source>
        <dbReference type="SAM" id="MobiDB-lite"/>
    </source>
</evidence>
<dbReference type="OrthoDB" id="2127281at2759"/>
<evidence type="ECO:0000259" key="19">
    <source>
        <dbReference type="Pfam" id="PF01699"/>
    </source>
</evidence>
<evidence type="ECO:0000256" key="16">
    <source>
        <dbReference type="ARBA" id="ARBA00023201"/>
    </source>
</evidence>
<evidence type="ECO:0000256" key="15">
    <source>
        <dbReference type="ARBA" id="ARBA00023136"/>
    </source>
</evidence>
<evidence type="ECO:0000256" key="10">
    <source>
        <dbReference type="ARBA" id="ARBA00022847"/>
    </source>
</evidence>
<feature type="transmembrane region" description="Helical" evidence="18">
    <location>
        <begin position="154"/>
        <end position="177"/>
    </location>
</feature>
<keyword evidence="21" id="KW-1185">Reference proteome</keyword>
<keyword evidence="5" id="KW-0633">Potassium transport</keyword>
<dbReference type="PANTHER" id="PTHR10846:SF73">
    <property type="entry name" value="SODIUM_CALCIUM EXCHANGER MEMBRANE REGION DOMAIN-CONTAINING PROTEIN"/>
    <property type="match status" value="1"/>
</dbReference>
<keyword evidence="7 18" id="KW-0812">Transmembrane</keyword>
<feature type="transmembrane region" description="Helical" evidence="18">
    <location>
        <begin position="21"/>
        <end position="39"/>
    </location>
</feature>
<evidence type="ECO:0000256" key="11">
    <source>
        <dbReference type="ARBA" id="ARBA00022958"/>
    </source>
</evidence>
<keyword evidence="11" id="KW-0630">Potassium</keyword>